<keyword evidence="2" id="KW-0238">DNA-binding</keyword>
<protein>
    <submittedName>
        <fullName evidence="6">FCD domain-containing protein</fullName>
    </submittedName>
</protein>
<dbReference type="Pfam" id="PF00392">
    <property type="entry name" value="GntR"/>
    <property type="match status" value="1"/>
</dbReference>
<dbReference type="RefSeq" id="WP_378478875.1">
    <property type="nucleotide sequence ID" value="NZ_JBHUIW010000019.1"/>
</dbReference>
<reference evidence="7" key="1">
    <citation type="journal article" date="2019" name="Int. J. Syst. Evol. Microbiol.">
        <title>The Global Catalogue of Microorganisms (GCM) 10K type strain sequencing project: providing services to taxonomists for standard genome sequencing and annotation.</title>
        <authorList>
            <consortium name="The Broad Institute Genomics Platform"/>
            <consortium name="The Broad Institute Genome Sequencing Center for Infectious Disease"/>
            <person name="Wu L."/>
            <person name="Ma J."/>
        </authorList>
    </citation>
    <scope>NUCLEOTIDE SEQUENCE [LARGE SCALE GENOMIC DNA]</scope>
    <source>
        <strain evidence="7">CGMCC 1.6774</strain>
    </source>
</reference>
<dbReference type="EMBL" id="JBHUIW010000019">
    <property type="protein sequence ID" value="MFD2183724.1"/>
    <property type="molecule type" value="Genomic_DNA"/>
</dbReference>
<keyword evidence="3" id="KW-0804">Transcription</keyword>
<proteinExistence type="predicted"/>
<accession>A0ABW5APE3</accession>
<dbReference type="Gene3D" id="1.10.10.10">
    <property type="entry name" value="Winged helix-like DNA-binding domain superfamily/Winged helix DNA-binding domain"/>
    <property type="match status" value="1"/>
</dbReference>
<evidence type="ECO:0000256" key="2">
    <source>
        <dbReference type="ARBA" id="ARBA00023125"/>
    </source>
</evidence>
<feature type="domain" description="HTH gntR-type" evidence="5">
    <location>
        <begin position="21"/>
        <end position="88"/>
    </location>
</feature>
<evidence type="ECO:0000313" key="7">
    <source>
        <dbReference type="Proteomes" id="UP001597314"/>
    </source>
</evidence>
<dbReference type="SMART" id="SM00345">
    <property type="entry name" value="HTH_GNTR"/>
    <property type="match status" value="1"/>
</dbReference>
<keyword evidence="7" id="KW-1185">Reference proteome</keyword>
<dbReference type="InterPro" id="IPR011711">
    <property type="entry name" value="GntR_C"/>
</dbReference>
<dbReference type="InterPro" id="IPR008920">
    <property type="entry name" value="TF_FadR/GntR_C"/>
</dbReference>
<dbReference type="Gene3D" id="1.20.120.530">
    <property type="entry name" value="GntR ligand-binding domain-like"/>
    <property type="match status" value="1"/>
</dbReference>
<organism evidence="6 7">
    <name type="scientific">Rhodoplanes azumiensis</name>
    <dbReference type="NCBI Taxonomy" id="1897628"/>
    <lineage>
        <taxon>Bacteria</taxon>
        <taxon>Pseudomonadati</taxon>
        <taxon>Pseudomonadota</taxon>
        <taxon>Alphaproteobacteria</taxon>
        <taxon>Hyphomicrobiales</taxon>
        <taxon>Nitrobacteraceae</taxon>
        <taxon>Rhodoplanes</taxon>
    </lineage>
</organism>
<dbReference type="SUPFAM" id="SSF46785">
    <property type="entry name" value="Winged helix' DNA-binding domain"/>
    <property type="match status" value="1"/>
</dbReference>
<dbReference type="PROSITE" id="PS50949">
    <property type="entry name" value="HTH_GNTR"/>
    <property type="match status" value="1"/>
</dbReference>
<sequence length="283" mass="31421">MDRPDVRASDADRIDRATEVRTIAQAVQGRLSADILFGRLAPDGRLRLEPLCESYAVGMSPMREALAQLVGRGLVIQDGQRGFRVAPISRRELDDITATRIRLESMALRDAIAHGDDAWEAQILATHHRLVRRPRTPDRLVDEDWERRHRAFHLALIDACGSALLLGFCHDLHDRFDRYRRIAVQAAGRHPRVGADLHGAIVEAALARDAARTATLLERHIAEAAADIARMVAPRFPDAAPRRPARGTSLAETPARSAERSPSRRRTSGAARPRPSSQKGRPR</sequence>
<comment type="caution">
    <text evidence="6">The sequence shown here is derived from an EMBL/GenBank/DDBJ whole genome shotgun (WGS) entry which is preliminary data.</text>
</comment>
<dbReference type="SUPFAM" id="SSF48008">
    <property type="entry name" value="GntR ligand-binding domain-like"/>
    <property type="match status" value="1"/>
</dbReference>
<evidence type="ECO:0000256" key="3">
    <source>
        <dbReference type="ARBA" id="ARBA00023163"/>
    </source>
</evidence>
<dbReference type="PANTHER" id="PTHR43537">
    <property type="entry name" value="TRANSCRIPTIONAL REGULATOR, GNTR FAMILY"/>
    <property type="match status" value="1"/>
</dbReference>
<evidence type="ECO:0000256" key="1">
    <source>
        <dbReference type="ARBA" id="ARBA00023015"/>
    </source>
</evidence>
<gene>
    <name evidence="6" type="ORF">ACFSOX_16340</name>
</gene>
<feature type="region of interest" description="Disordered" evidence="4">
    <location>
        <begin position="237"/>
        <end position="283"/>
    </location>
</feature>
<name>A0ABW5APE3_9BRAD</name>
<dbReference type="InterPro" id="IPR036390">
    <property type="entry name" value="WH_DNA-bd_sf"/>
</dbReference>
<dbReference type="InterPro" id="IPR000524">
    <property type="entry name" value="Tscrpt_reg_HTH_GntR"/>
</dbReference>
<dbReference type="SMART" id="SM00895">
    <property type="entry name" value="FCD"/>
    <property type="match status" value="1"/>
</dbReference>
<keyword evidence="1" id="KW-0805">Transcription regulation</keyword>
<evidence type="ECO:0000256" key="4">
    <source>
        <dbReference type="SAM" id="MobiDB-lite"/>
    </source>
</evidence>
<evidence type="ECO:0000313" key="6">
    <source>
        <dbReference type="EMBL" id="MFD2183724.1"/>
    </source>
</evidence>
<dbReference type="InterPro" id="IPR036388">
    <property type="entry name" value="WH-like_DNA-bd_sf"/>
</dbReference>
<dbReference type="PANTHER" id="PTHR43537:SF20">
    <property type="entry name" value="HTH-TYPE TRANSCRIPTIONAL REPRESSOR GLAR"/>
    <property type="match status" value="1"/>
</dbReference>
<dbReference type="Pfam" id="PF07729">
    <property type="entry name" value="FCD"/>
    <property type="match status" value="1"/>
</dbReference>
<dbReference type="Proteomes" id="UP001597314">
    <property type="component" value="Unassembled WGS sequence"/>
</dbReference>
<evidence type="ECO:0000259" key="5">
    <source>
        <dbReference type="PROSITE" id="PS50949"/>
    </source>
</evidence>